<organism evidence="1 2">
    <name type="scientific">Agrobacterium vitis</name>
    <name type="common">Rhizobium vitis</name>
    <dbReference type="NCBI Taxonomy" id="373"/>
    <lineage>
        <taxon>Bacteria</taxon>
        <taxon>Pseudomonadati</taxon>
        <taxon>Pseudomonadota</taxon>
        <taxon>Alphaproteobacteria</taxon>
        <taxon>Hyphomicrobiales</taxon>
        <taxon>Rhizobiaceae</taxon>
        <taxon>Rhizobium/Agrobacterium group</taxon>
        <taxon>Agrobacterium</taxon>
    </lineage>
</organism>
<evidence type="ECO:0000313" key="1">
    <source>
        <dbReference type="EMBL" id="MUZ61106.1"/>
    </source>
</evidence>
<dbReference type="AlphaFoldDB" id="A0AAE4WH92"/>
<dbReference type="RefSeq" id="WP_156546122.1">
    <property type="nucleotide sequence ID" value="NZ_JABAEJ010000044.1"/>
</dbReference>
<protein>
    <submittedName>
        <fullName evidence="1">Uncharacterized protein</fullName>
    </submittedName>
</protein>
<accession>A0AAE4WH92</accession>
<reference evidence="1 2" key="1">
    <citation type="submission" date="2019-12" db="EMBL/GenBank/DDBJ databases">
        <title>Whole-genome sequencing of Allorhizobium vitis.</title>
        <authorList>
            <person name="Gan H.M."/>
            <person name="Szegedi E."/>
            <person name="Burr T."/>
            <person name="Savka M.A."/>
        </authorList>
    </citation>
    <scope>NUCLEOTIDE SEQUENCE [LARGE SCALE GENOMIC DNA]</scope>
    <source>
        <strain evidence="1 2">CG989</strain>
    </source>
</reference>
<dbReference type="Proteomes" id="UP000436692">
    <property type="component" value="Unassembled WGS sequence"/>
</dbReference>
<name>A0AAE4WH92_AGRVI</name>
<proteinExistence type="predicted"/>
<comment type="caution">
    <text evidence="1">The sequence shown here is derived from an EMBL/GenBank/DDBJ whole genome shotgun (WGS) entry which is preliminary data.</text>
</comment>
<evidence type="ECO:0000313" key="2">
    <source>
        <dbReference type="Proteomes" id="UP000436692"/>
    </source>
</evidence>
<sequence>MFENANILANAYNALPDLDEADFQLNSRKDGCIDFLLSIIMKHGKHEFVGIRLLHKHNLIENGEIMAEYHQVDKDGFSLITRATKVRDWSSNLRPNSWIFKNGEWTPMEFSNAELLKNPNVNPSSEKELFQELADAINLFEVEDVIGPSLMGSDLIDSYRPDGEYMLVEQTALDDRANILRYAKIKNNMPFKAVETHWCMEKDKEKGTTIKSCKKICPPTDYSPSKHNGTYIHKQD</sequence>
<gene>
    <name evidence="1" type="ORF">GOZ95_27220</name>
</gene>
<dbReference type="EMBL" id="WPHM01000043">
    <property type="protein sequence ID" value="MUZ61106.1"/>
    <property type="molecule type" value="Genomic_DNA"/>
</dbReference>